<reference evidence="1 2" key="1">
    <citation type="journal article" date="2016" name="Nat. Commun.">
        <title>Thousands of microbial genomes shed light on interconnected biogeochemical processes in an aquifer system.</title>
        <authorList>
            <person name="Anantharaman K."/>
            <person name="Brown C.T."/>
            <person name="Hug L.A."/>
            <person name="Sharon I."/>
            <person name="Castelle C.J."/>
            <person name="Probst A.J."/>
            <person name="Thomas B.C."/>
            <person name="Singh A."/>
            <person name="Wilkins M.J."/>
            <person name="Karaoz U."/>
            <person name="Brodie E.L."/>
            <person name="Williams K.H."/>
            <person name="Hubbard S.S."/>
            <person name="Banfield J.F."/>
        </authorList>
    </citation>
    <scope>NUCLEOTIDE SEQUENCE [LARGE SCALE GENOMIC DNA]</scope>
</reference>
<accession>A0A1F5T812</accession>
<dbReference type="Proteomes" id="UP000178656">
    <property type="component" value="Unassembled WGS sequence"/>
</dbReference>
<dbReference type="AlphaFoldDB" id="A0A1F5T812"/>
<protein>
    <submittedName>
        <fullName evidence="1">Uncharacterized protein</fullName>
    </submittedName>
</protein>
<dbReference type="EMBL" id="MFGM01000067">
    <property type="protein sequence ID" value="OGF34836.1"/>
    <property type="molecule type" value="Genomic_DNA"/>
</dbReference>
<evidence type="ECO:0000313" key="2">
    <source>
        <dbReference type="Proteomes" id="UP000178656"/>
    </source>
</evidence>
<comment type="caution">
    <text evidence="1">The sequence shown here is derived from an EMBL/GenBank/DDBJ whole genome shotgun (WGS) entry which is preliminary data.</text>
</comment>
<proteinExistence type="predicted"/>
<organism evidence="1 2">
    <name type="scientific">Candidatus Falkowbacteria bacterium RIFOXYC2_FULL_48_21</name>
    <dbReference type="NCBI Taxonomy" id="1798005"/>
    <lineage>
        <taxon>Bacteria</taxon>
        <taxon>Candidatus Falkowiibacteriota</taxon>
    </lineage>
</organism>
<gene>
    <name evidence="1" type="ORF">A2482_02055</name>
</gene>
<name>A0A1F5T812_9BACT</name>
<sequence>MGKKKKIVEPSKAFRDKLGNLEHAGTKEAVEKLRKLLQEAKTAEERDYARMALDECEYFYYSPDNPQEESDFRLARLLREHDEKFFDWDDKAEAAREELERLALEKKVHDKVMASKDGKKNKGWQENDEDCVAEAVRVRLAELEAKSAYEAAWITEARGMIKTEKFKFTPFNLFQHVHLDCDGVDFWRDYDEGFEREDDDEKLINEYES</sequence>
<evidence type="ECO:0000313" key="1">
    <source>
        <dbReference type="EMBL" id="OGF34836.1"/>
    </source>
</evidence>